<feature type="domain" description="N-acetyltransferase" evidence="1">
    <location>
        <begin position="172"/>
        <end position="317"/>
    </location>
</feature>
<dbReference type="Proteomes" id="UP001444625">
    <property type="component" value="Unassembled WGS sequence"/>
</dbReference>
<dbReference type="SUPFAM" id="SSF55729">
    <property type="entry name" value="Acyl-CoA N-acyltransferases (Nat)"/>
    <property type="match status" value="2"/>
</dbReference>
<dbReference type="PANTHER" id="PTHR43617">
    <property type="entry name" value="L-AMINO ACID N-ACETYLTRANSFERASE"/>
    <property type="match status" value="1"/>
</dbReference>
<reference evidence="2 3" key="1">
    <citation type="submission" date="2024-05" db="EMBL/GenBank/DDBJ databases">
        <authorList>
            <person name="Haq I."/>
            <person name="Ullah Z."/>
            <person name="Ahmad R."/>
            <person name="Li M."/>
            <person name="Tong Y."/>
        </authorList>
    </citation>
    <scope>NUCLEOTIDE SEQUENCE [LARGE SCALE GENOMIC DNA]</scope>
    <source>
        <strain evidence="2 3">16A2E</strain>
    </source>
</reference>
<dbReference type="EMBL" id="JBDIML010000006">
    <property type="protein sequence ID" value="MEN2768665.1"/>
    <property type="molecule type" value="Genomic_DNA"/>
</dbReference>
<sequence>MNLIPLHSNRLIELVDLWNKELKNVFPMRQELFNQNSFLDENICHKGSRLAINKEGNVIGFITVKYYQEQLEVGIPRSIGWIQSLLVDSNYRNNGVGTQLLHHAEAILKEKNIKHVILGRDPWHYFPGIPSYDSATCKWFEKRGYHSEGTEHDMICSYANSEIVQFPNKEDVTFSILHKSEKIELIAFLHRCFPGRWEYEARHYFRKGGTGREFVVLKKGNQIIGFCRINDEQSPLIAQNVYWSPLFAESLGGIGPLGVDASQRKNGYGLAIVQAAIAFLRKRGIQRIVIDWTGLVSFYNKLGYTIWKSYESYKKEL</sequence>
<dbReference type="Pfam" id="PF00583">
    <property type="entry name" value="Acetyltransf_1"/>
    <property type="match status" value="2"/>
</dbReference>
<dbReference type="Gene3D" id="3.40.630.30">
    <property type="match status" value="2"/>
</dbReference>
<dbReference type="CDD" id="cd04301">
    <property type="entry name" value="NAT_SF"/>
    <property type="match status" value="2"/>
</dbReference>
<dbReference type="PROSITE" id="PS51186">
    <property type="entry name" value="GNAT"/>
    <property type="match status" value="2"/>
</dbReference>
<comment type="caution">
    <text evidence="2">The sequence shown here is derived from an EMBL/GenBank/DDBJ whole genome shotgun (WGS) entry which is preliminary data.</text>
</comment>
<proteinExistence type="predicted"/>
<dbReference type="RefSeq" id="WP_345826160.1">
    <property type="nucleotide sequence ID" value="NZ_JBDIML010000006.1"/>
</dbReference>
<gene>
    <name evidence="2" type="ORF">ABC228_15890</name>
</gene>
<name>A0ABU9XK55_9BACI</name>
<dbReference type="InterPro" id="IPR000182">
    <property type="entry name" value="GNAT_dom"/>
</dbReference>
<dbReference type="InterPro" id="IPR050276">
    <property type="entry name" value="MshD_Acetyltransferase"/>
</dbReference>
<accession>A0ABU9XK55</accession>
<evidence type="ECO:0000313" key="3">
    <source>
        <dbReference type="Proteomes" id="UP001444625"/>
    </source>
</evidence>
<evidence type="ECO:0000313" key="2">
    <source>
        <dbReference type="EMBL" id="MEN2768665.1"/>
    </source>
</evidence>
<dbReference type="InterPro" id="IPR016181">
    <property type="entry name" value="Acyl_CoA_acyltransferase"/>
</dbReference>
<protein>
    <submittedName>
        <fullName evidence="2">GNAT family N-acetyltransferase</fullName>
    </submittedName>
</protein>
<keyword evidence="3" id="KW-1185">Reference proteome</keyword>
<organism evidence="2 3">
    <name type="scientific">Ornithinibacillus xuwenensis</name>
    <dbReference type="NCBI Taxonomy" id="3144668"/>
    <lineage>
        <taxon>Bacteria</taxon>
        <taxon>Bacillati</taxon>
        <taxon>Bacillota</taxon>
        <taxon>Bacilli</taxon>
        <taxon>Bacillales</taxon>
        <taxon>Bacillaceae</taxon>
        <taxon>Ornithinibacillus</taxon>
    </lineage>
</organism>
<evidence type="ECO:0000259" key="1">
    <source>
        <dbReference type="PROSITE" id="PS51186"/>
    </source>
</evidence>
<feature type="domain" description="N-acetyltransferase" evidence="1">
    <location>
        <begin position="12"/>
        <end position="167"/>
    </location>
</feature>